<name>A0AAV5VA16_9BILA</name>
<evidence type="ECO:0000256" key="4">
    <source>
        <dbReference type="ARBA" id="ARBA00022840"/>
    </source>
</evidence>
<proteinExistence type="predicted"/>
<protein>
    <recommendedName>
        <fullName evidence="6">DNA2/NAM7 helicase-like C-terminal domain-containing protein</fullName>
    </recommendedName>
</protein>
<dbReference type="CDD" id="cd18808">
    <property type="entry name" value="SF1_C_Upf1"/>
    <property type="match status" value="1"/>
</dbReference>
<dbReference type="SUPFAM" id="SSF52540">
    <property type="entry name" value="P-loop containing nucleoside triphosphate hydrolases"/>
    <property type="match status" value="1"/>
</dbReference>
<dbReference type="GO" id="GO:0005524">
    <property type="term" value="F:ATP binding"/>
    <property type="evidence" value="ECO:0007669"/>
    <property type="project" value="UniProtKB-KW"/>
</dbReference>
<dbReference type="InterPro" id="IPR047187">
    <property type="entry name" value="SF1_C_Upf1"/>
</dbReference>
<evidence type="ECO:0000256" key="3">
    <source>
        <dbReference type="ARBA" id="ARBA00022806"/>
    </source>
</evidence>
<organism evidence="7 8">
    <name type="scientific">Pristionchus fissidentatus</name>
    <dbReference type="NCBI Taxonomy" id="1538716"/>
    <lineage>
        <taxon>Eukaryota</taxon>
        <taxon>Metazoa</taxon>
        <taxon>Ecdysozoa</taxon>
        <taxon>Nematoda</taxon>
        <taxon>Chromadorea</taxon>
        <taxon>Rhabditida</taxon>
        <taxon>Rhabditina</taxon>
        <taxon>Diplogasteromorpha</taxon>
        <taxon>Diplogasteroidea</taxon>
        <taxon>Neodiplogasteridae</taxon>
        <taxon>Pristionchus</taxon>
    </lineage>
</organism>
<feature type="compositionally biased region" description="Polar residues" evidence="5">
    <location>
        <begin position="7"/>
        <end position="21"/>
    </location>
</feature>
<reference evidence="7" key="1">
    <citation type="submission" date="2023-10" db="EMBL/GenBank/DDBJ databases">
        <title>Genome assembly of Pristionchus species.</title>
        <authorList>
            <person name="Yoshida K."/>
            <person name="Sommer R.J."/>
        </authorList>
    </citation>
    <scope>NUCLEOTIDE SEQUENCE</scope>
    <source>
        <strain evidence="7">RS5133</strain>
    </source>
</reference>
<keyword evidence="2" id="KW-0378">Hydrolase</keyword>
<keyword evidence="3" id="KW-0347">Helicase</keyword>
<dbReference type="PANTHER" id="PTHR43788">
    <property type="entry name" value="DNA2/NAM7 HELICASE FAMILY MEMBER"/>
    <property type="match status" value="1"/>
</dbReference>
<evidence type="ECO:0000256" key="2">
    <source>
        <dbReference type="ARBA" id="ARBA00022801"/>
    </source>
</evidence>
<dbReference type="Gene3D" id="3.40.50.300">
    <property type="entry name" value="P-loop containing nucleotide triphosphate hydrolases"/>
    <property type="match status" value="2"/>
</dbReference>
<dbReference type="PANTHER" id="PTHR43788:SF16">
    <property type="entry name" value="HELICASE WITH ZINC FINGER 2"/>
    <property type="match status" value="1"/>
</dbReference>
<dbReference type="AlphaFoldDB" id="A0AAV5VA16"/>
<accession>A0AAV5VA16</accession>
<feature type="region of interest" description="Disordered" evidence="5">
    <location>
        <begin position="1"/>
        <end position="21"/>
    </location>
</feature>
<evidence type="ECO:0000313" key="8">
    <source>
        <dbReference type="Proteomes" id="UP001432322"/>
    </source>
</evidence>
<keyword evidence="1" id="KW-0547">Nucleotide-binding</keyword>
<dbReference type="GO" id="GO:0043139">
    <property type="term" value="F:5'-3' DNA helicase activity"/>
    <property type="evidence" value="ECO:0007669"/>
    <property type="project" value="TreeGrafter"/>
</dbReference>
<evidence type="ECO:0000256" key="1">
    <source>
        <dbReference type="ARBA" id="ARBA00022741"/>
    </source>
</evidence>
<evidence type="ECO:0000256" key="5">
    <source>
        <dbReference type="SAM" id="MobiDB-lite"/>
    </source>
</evidence>
<dbReference type="Pfam" id="PF13087">
    <property type="entry name" value="AAA_12"/>
    <property type="match status" value="1"/>
</dbReference>
<gene>
    <name evidence="7" type="ORF">PFISCL1PPCAC_7576</name>
</gene>
<feature type="domain" description="DNA2/NAM7 helicase-like C-terminal" evidence="6">
    <location>
        <begin position="530"/>
        <end position="712"/>
    </location>
</feature>
<dbReference type="GO" id="GO:0016787">
    <property type="term" value="F:hydrolase activity"/>
    <property type="evidence" value="ECO:0007669"/>
    <property type="project" value="UniProtKB-KW"/>
</dbReference>
<evidence type="ECO:0000313" key="7">
    <source>
        <dbReference type="EMBL" id="GMT16279.1"/>
    </source>
</evidence>
<keyword evidence="8" id="KW-1185">Reference proteome</keyword>
<dbReference type="InterPro" id="IPR050534">
    <property type="entry name" value="Coronavir_polyprotein_1ab"/>
</dbReference>
<dbReference type="InterPro" id="IPR027417">
    <property type="entry name" value="P-loop_NTPase"/>
</dbReference>
<dbReference type="EMBL" id="BTSY01000002">
    <property type="protein sequence ID" value="GMT16279.1"/>
    <property type="molecule type" value="Genomic_DNA"/>
</dbReference>
<dbReference type="InterPro" id="IPR041679">
    <property type="entry name" value="DNA2/NAM7-like_C"/>
</dbReference>
<dbReference type="Pfam" id="PF13245">
    <property type="entry name" value="AAA_19"/>
    <property type="match status" value="1"/>
</dbReference>
<comment type="caution">
    <text evidence="7">The sequence shown here is derived from an EMBL/GenBank/DDBJ whole genome shotgun (WGS) entry which is preliminary data.</text>
</comment>
<evidence type="ECO:0000259" key="6">
    <source>
        <dbReference type="Pfam" id="PF13087"/>
    </source>
</evidence>
<feature type="non-terminal residue" evidence="7">
    <location>
        <position position="1"/>
    </location>
</feature>
<sequence>GIEEPNTVVQSRQTYSTVPTSSIYTPPRAPVYSTSSTYATRVMFLTKKIDPPPPPKPPVKQVSLVPVYVLGATEEMVCILTPSSETIVEIDRDAISLEDVEERQLYLTTIERGQVGGALAIPSDTFMQYCTSRDDYIFNLPGYESLVVPALLLGSRMRDFEQRCAVVAKYDPLELAMPPQTGVLKVLELETVTGEVFHVQVDRIRAEKEGLQLRLWCTPFEELPDDLREGSMLQINGRADDRLPVVTVALDDLYNRTITVDNWKLLDCIYGRADSNEYPAVQRSTLTIAMQNLQRFTLNVEQTDAVQRYNSACPAFVVESPPGSGKTMTAAAMAVSYTGSGVQLLLSTANVPVFNMALQLAKLDYGSRRAIHFVSAEKEELMSDETQSPFTVMSIAKRDPVVKAEIDELQRLMRHPKTTKEQKRELRDDIWDLIKHIAWAKYDIMFGTVDMVLGKLQRPDAGARVNTTKQQLQTSVRRVVIDEASQLTESALNALILSFPQAQIVLIGDSKQLPPFKYVEGDLVSEMAARSALDVVQDKGNLPVIELLTVYRAAPSMMKHYSNVFYDGALTSAKPESKTNPFSSFGKKAANSHCLFWKVRGKARQIGSSKANDLEIASLISIVNNLRSARYDEKSVMIISYYEAQRKLAEECLPRYEVLTVDSAQGREKKIVIVLTTRSSVPDGNAGFFNCPLRCNVALSRHQEGLIVIGHPSIAGAQIWQRVLNPQYFKHVVAQ</sequence>
<dbReference type="Proteomes" id="UP001432322">
    <property type="component" value="Unassembled WGS sequence"/>
</dbReference>
<keyword evidence="4" id="KW-0067">ATP-binding</keyword>